<dbReference type="PANTHER" id="PTHR47506:SF6">
    <property type="entry name" value="HTH-TYPE TRANSCRIPTIONAL REPRESSOR NEMR"/>
    <property type="match status" value="1"/>
</dbReference>
<dbReference type="GO" id="GO:0003677">
    <property type="term" value="F:DNA binding"/>
    <property type="evidence" value="ECO:0007669"/>
    <property type="project" value="UniProtKB-UniRule"/>
</dbReference>
<dbReference type="InterPro" id="IPR009057">
    <property type="entry name" value="Homeodomain-like_sf"/>
</dbReference>
<accession>A0A1W2CAN8</accession>
<evidence type="ECO:0000313" key="6">
    <source>
        <dbReference type="EMBL" id="SMC82335.1"/>
    </source>
</evidence>
<dbReference type="Pfam" id="PF00440">
    <property type="entry name" value="TetR_N"/>
    <property type="match status" value="1"/>
</dbReference>
<dbReference type="InterPro" id="IPR011075">
    <property type="entry name" value="TetR_C"/>
</dbReference>
<feature type="DNA-binding region" description="H-T-H motif" evidence="4">
    <location>
        <begin position="79"/>
        <end position="98"/>
    </location>
</feature>
<dbReference type="AlphaFoldDB" id="A0A1W2CAN8"/>
<evidence type="ECO:0000256" key="4">
    <source>
        <dbReference type="PROSITE-ProRule" id="PRU00335"/>
    </source>
</evidence>
<dbReference type="InterPro" id="IPR036271">
    <property type="entry name" value="Tet_transcr_reg_TetR-rel_C_sf"/>
</dbReference>
<dbReference type="EMBL" id="FWXN01000010">
    <property type="protein sequence ID" value="SMC82335.1"/>
    <property type="molecule type" value="Genomic_DNA"/>
</dbReference>
<dbReference type="SUPFAM" id="SSF46689">
    <property type="entry name" value="Homeodomain-like"/>
    <property type="match status" value="1"/>
</dbReference>
<dbReference type="Pfam" id="PF16925">
    <property type="entry name" value="TetR_C_13"/>
    <property type="match status" value="1"/>
</dbReference>
<evidence type="ECO:0000256" key="1">
    <source>
        <dbReference type="ARBA" id="ARBA00023015"/>
    </source>
</evidence>
<protein>
    <submittedName>
        <fullName evidence="6">Transcriptional regulator, TetR family</fullName>
    </submittedName>
</protein>
<dbReference type="Gene3D" id="1.10.357.10">
    <property type="entry name" value="Tetracycline Repressor, domain 2"/>
    <property type="match status" value="1"/>
</dbReference>
<name>A0A1W2CAN8_9MICO</name>
<feature type="domain" description="HTH tetR-type" evidence="5">
    <location>
        <begin position="56"/>
        <end position="116"/>
    </location>
</feature>
<dbReference type="SUPFAM" id="SSF48498">
    <property type="entry name" value="Tetracyclin repressor-like, C-terminal domain"/>
    <property type="match status" value="1"/>
</dbReference>
<dbReference type="InterPro" id="IPR001647">
    <property type="entry name" value="HTH_TetR"/>
</dbReference>
<reference evidence="6 7" key="1">
    <citation type="submission" date="2017-04" db="EMBL/GenBank/DDBJ databases">
        <authorList>
            <person name="Afonso C.L."/>
            <person name="Miller P.J."/>
            <person name="Scott M.A."/>
            <person name="Spackman E."/>
            <person name="Goraichik I."/>
            <person name="Dimitrov K.M."/>
            <person name="Suarez D.L."/>
            <person name="Swayne D.E."/>
        </authorList>
    </citation>
    <scope>NUCLEOTIDE SEQUENCE [LARGE SCALE GENOMIC DNA]</scope>
    <source>
        <strain evidence="6 7">CGMCC 1.12511</strain>
    </source>
</reference>
<dbReference type="PANTHER" id="PTHR47506">
    <property type="entry name" value="TRANSCRIPTIONAL REGULATORY PROTEIN"/>
    <property type="match status" value="1"/>
</dbReference>
<evidence type="ECO:0000259" key="5">
    <source>
        <dbReference type="PROSITE" id="PS50977"/>
    </source>
</evidence>
<keyword evidence="1" id="KW-0805">Transcription regulation</keyword>
<keyword evidence="3" id="KW-0804">Transcription</keyword>
<gene>
    <name evidence="6" type="ORF">SAMN06296429_110172</name>
</gene>
<evidence type="ECO:0000256" key="3">
    <source>
        <dbReference type="ARBA" id="ARBA00023163"/>
    </source>
</evidence>
<evidence type="ECO:0000256" key="2">
    <source>
        <dbReference type="ARBA" id="ARBA00023125"/>
    </source>
</evidence>
<sequence length="246" mass="26486">MIPRSSAKDKDGLTIPWQPGVPGDADAIAGIGGRLAIALGLGLDDWSNTWYGPVMLDARENILDAGQRAVAHKGWAAVGLTEILGAAGVPKGSFYHWFASKDAFGEAMLQAYFATYLAEMDATFAHEDETAVRRLMDYWQGWRRTQSLNDCEGKCLAVKLGAEVADLSEPMRRALEQGTGAIVERIAAMLEAGAIDGSVVAFRDSKAVAQSLYGLWVGASVLTKIHRDPTPMDDALAHTERVLRPA</sequence>
<dbReference type="Proteomes" id="UP000192634">
    <property type="component" value="Unassembled WGS sequence"/>
</dbReference>
<proteinExistence type="predicted"/>
<dbReference type="PROSITE" id="PS50977">
    <property type="entry name" value="HTH_TETR_2"/>
    <property type="match status" value="1"/>
</dbReference>
<organism evidence="6 7">
    <name type="scientific">Janibacter indicus</name>
    <dbReference type="NCBI Taxonomy" id="857417"/>
    <lineage>
        <taxon>Bacteria</taxon>
        <taxon>Bacillati</taxon>
        <taxon>Actinomycetota</taxon>
        <taxon>Actinomycetes</taxon>
        <taxon>Micrococcales</taxon>
        <taxon>Intrasporangiaceae</taxon>
        <taxon>Janibacter</taxon>
    </lineage>
</organism>
<evidence type="ECO:0000313" key="7">
    <source>
        <dbReference type="Proteomes" id="UP000192634"/>
    </source>
</evidence>
<keyword evidence="2 4" id="KW-0238">DNA-binding</keyword>